<accession>A0A654U4Y9</accession>
<evidence type="ECO:0000313" key="2">
    <source>
        <dbReference type="Proteomes" id="UP000046680"/>
    </source>
</evidence>
<dbReference type="EMBL" id="CGCX01001786">
    <property type="protein sequence ID" value="CFS01382.1"/>
    <property type="molecule type" value="Genomic_DNA"/>
</dbReference>
<dbReference type="AlphaFoldDB" id="A0A654U4Y9"/>
<reference evidence="1 2" key="1">
    <citation type="submission" date="2015-03" db="EMBL/GenBank/DDBJ databases">
        <authorList>
            <consortium name="Pathogen Informatics"/>
        </authorList>
    </citation>
    <scope>NUCLEOTIDE SEQUENCE [LARGE SCALE GENOMIC DNA]</scope>
    <source>
        <strain evidence="1 2">C09601061</strain>
    </source>
</reference>
<sequence length="33" mass="3836">MPGRFTMVHITHFHVPYSVYDFVTQLSVQEGVL</sequence>
<protein>
    <submittedName>
        <fullName evidence="1">Uncharacterized protein</fullName>
    </submittedName>
</protein>
<name>A0A654U4Y9_MYCTX</name>
<evidence type="ECO:0000313" key="1">
    <source>
        <dbReference type="EMBL" id="CFS01382.1"/>
    </source>
</evidence>
<dbReference type="Proteomes" id="UP000046680">
    <property type="component" value="Unassembled WGS sequence"/>
</dbReference>
<gene>
    <name evidence="1" type="ORF">ERS007657_03574</name>
</gene>
<organism evidence="1 2">
    <name type="scientific">Mycobacterium tuberculosis</name>
    <dbReference type="NCBI Taxonomy" id="1773"/>
    <lineage>
        <taxon>Bacteria</taxon>
        <taxon>Bacillati</taxon>
        <taxon>Actinomycetota</taxon>
        <taxon>Actinomycetes</taxon>
        <taxon>Mycobacteriales</taxon>
        <taxon>Mycobacteriaceae</taxon>
        <taxon>Mycobacterium</taxon>
        <taxon>Mycobacterium tuberculosis complex</taxon>
    </lineage>
</organism>
<proteinExistence type="predicted"/>